<keyword evidence="3" id="KW-0028">Amino-acid biosynthesis</keyword>
<dbReference type="InterPro" id="IPR028939">
    <property type="entry name" value="P5C_Rdtase_cat_N"/>
</dbReference>
<feature type="non-terminal residue" evidence="6">
    <location>
        <position position="165"/>
    </location>
</feature>
<evidence type="ECO:0000313" key="6">
    <source>
        <dbReference type="EMBL" id="CDO39392.1"/>
    </source>
</evidence>
<dbReference type="PANTHER" id="PTHR11645:SF69">
    <property type="entry name" value="PYRROLINE-5-CARBOXYLATE REDUCTASE"/>
    <property type="match status" value="1"/>
</dbReference>
<reference evidence="6" key="2">
    <citation type="submission" date="2014-06" db="EMBL/GenBank/DDBJ databases">
        <title>The cockroach Blattella germanica obtains nitrogen from uric acid through a metabolic pathway shared with its bacterial endosymbiont.</title>
        <authorList>
            <person name="Patino-Navarrete R."/>
            <person name="Piulachs M.D."/>
            <person name="Belles X."/>
            <person name="Moya A."/>
            <person name="Latorre A."/>
        </authorList>
    </citation>
    <scope>NUCLEOTIDE SEQUENCE</scope>
    <source>
        <tissue evidence="6">Ovary</tissue>
    </source>
</reference>
<keyword evidence="2" id="KW-0963">Cytoplasm</keyword>
<proteinExistence type="evidence at transcript level"/>
<feature type="domain" description="Pyrroline-5-carboxylate reductase catalytic N-terminal" evidence="5">
    <location>
        <begin position="22"/>
        <end position="92"/>
    </location>
</feature>
<organism evidence="6">
    <name type="scientific">Blattella germanica</name>
    <name type="common">German cockroach</name>
    <name type="synonym">Blatta germanica</name>
    <dbReference type="NCBI Taxonomy" id="6973"/>
    <lineage>
        <taxon>Eukaryota</taxon>
        <taxon>Metazoa</taxon>
        <taxon>Ecdysozoa</taxon>
        <taxon>Arthropoda</taxon>
        <taxon>Hexapoda</taxon>
        <taxon>Insecta</taxon>
        <taxon>Pterygota</taxon>
        <taxon>Neoptera</taxon>
        <taxon>Polyneoptera</taxon>
        <taxon>Dictyoptera</taxon>
        <taxon>Blattodea</taxon>
        <taxon>Blaberoidea</taxon>
        <taxon>Blattellidae</taxon>
        <taxon>Blattella</taxon>
    </lineage>
</organism>
<evidence type="ECO:0000256" key="2">
    <source>
        <dbReference type="ARBA" id="ARBA00022490"/>
    </source>
</evidence>
<evidence type="ECO:0000259" key="5">
    <source>
        <dbReference type="Pfam" id="PF03807"/>
    </source>
</evidence>
<evidence type="ECO:0000256" key="1">
    <source>
        <dbReference type="ARBA" id="ARBA00005525"/>
    </source>
</evidence>
<dbReference type="Pfam" id="PF03807">
    <property type="entry name" value="F420_oxidored"/>
    <property type="match status" value="1"/>
</dbReference>
<dbReference type="Gene3D" id="3.40.50.720">
    <property type="entry name" value="NAD(P)-binding Rossmann-like Domain"/>
    <property type="match status" value="1"/>
</dbReference>
<gene>
    <name evidence="6" type="primary">P5CR2</name>
</gene>
<dbReference type="EMBL" id="HG965796">
    <property type="protein sequence ID" value="CDO39392.1"/>
    <property type="molecule type" value="mRNA"/>
</dbReference>
<keyword evidence="4" id="KW-0641">Proline biosynthesis</keyword>
<feature type="non-terminal residue" evidence="6">
    <location>
        <position position="1"/>
    </location>
</feature>
<dbReference type="PANTHER" id="PTHR11645">
    <property type="entry name" value="PYRROLINE-5-CARBOXYLATE REDUCTASE"/>
    <property type="match status" value="1"/>
</dbReference>
<comment type="similarity">
    <text evidence="1">Belongs to the pyrroline-5-carboxylate reductase family.</text>
</comment>
<protein>
    <submittedName>
        <fullName evidence="6">Pyrroline-5-carboxylate reductase-2</fullName>
    </submittedName>
</protein>
<dbReference type="InterPro" id="IPR036291">
    <property type="entry name" value="NAD(P)-bd_dom_sf"/>
</dbReference>
<evidence type="ECO:0000256" key="4">
    <source>
        <dbReference type="ARBA" id="ARBA00022650"/>
    </source>
</evidence>
<name>A0A068TMD3_BLAGE</name>
<dbReference type="FunFam" id="3.40.50.720:FF:000190">
    <property type="entry name" value="Pyrroline-5-carboxylate reductase"/>
    <property type="match status" value="1"/>
</dbReference>
<evidence type="ECO:0000256" key="3">
    <source>
        <dbReference type="ARBA" id="ARBA00022605"/>
    </source>
</evidence>
<dbReference type="SUPFAM" id="SSF51735">
    <property type="entry name" value="NAD(P)-binding Rossmann-fold domains"/>
    <property type="match status" value="1"/>
</dbReference>
<sequence>IIRIKKEKTQRISEMEAIKASQLYVSAPTERNLGSWKELGANTTNKNGYVVEKSDIIFIAVKPHILDSAVEDIKNTLSNNFNSKLFISILAGTTLETLEEKLNSVVKNARVIRVMPNTPMMVHSGASVYCGGETATLEDLAIVKKILNYVGISEEVPESLINAVG</sequence>
<dbReference type="GO" id="GO:0055129">
    <property type="term" value="P:L-proline biosynthetic process"/>
    <property type="evidence" value="ECO:0007669"/>
    <property type="project" value="TreeGrafter"/>
</dbReference>
<dbReference type="GO" id="GO:0004735">
    <property type="term" value="F:pyrroline-5-carboxylate reductase activity"/>
    <property type="evidence" value="ECO:0007669"/>
    <property type="project" value="TreeGrafter"/>
</dbReference>
<dbReference type="AlphaFoldDB" id="A0A068TMD3"/>
<reference evidence="6" key="1">
    <citation type="submission" date="2014-03" db="EMBL/GenBank/DDBJ databases">
        <authorList>
            <person name="Piulachs M."/>
        </authorList>
    </citation>
    <scope>NUCLEOTIDE SEQUENCE</scope>
    <source>
        <tissue evidence="6">Ovary</tissue>
    </source>
</reference>
<accession>A0A068TMD3</accession>